<name>A0AAD5SG45_9FUNG</name>
<keyword evidence="2" id="KW-1185">Reference proteome</keyword>
<reference evidence="1" key="1">
    <citation type="submission" date="2020-05" db="EMBL/GenBank/DDBJ databases">
        <title>Phylogenomic resolution of chytrid fungi.</title>
        <authorList>
            <person name="Stajich J.E."/>
            <person name="Amses K."/>
            <person name="Simmons R."/>
            <person name="Seto K."/>
            <person name="Myers J."/>
            <person name="Bonds A."/>
            <person name="Quandt C.A."/>
            <person name="Barry K."/>
            <person name="Liu P."/>
            <person name="Grigoriev I."/>
            <person name="Longcore J.E."/>
            <person name="James T.Y."/>
        </authorList>
    </citation>
    <scope>NUCLEOTIDE SEQUENCE</scope>
    <source>
        <strain evidence="1">JEL0318</strain>
    </source>
</reference>
<gene>
    <name evidence="1" type="ORF">HK097_004429</name>
</gene>
<protein>
    <submittedName>
        <fullName evidence="1">Uncharacterized protein</fullName>
    </submittedName>
</protein>
<dbReference type="Proteomes" id="UP001212841">
    <property type="component" value="Unassembled WGS sequence"/>
</dbReference>
<accession>A0AAD5SG45</accession>
<proteinExistence type="predicted"/>
<sequence>MEVAMKYRGICDVLAVRGSEYVRKHWSLLMGSREFRDSVAGKGDVIRDVHELGGMN</sequence>
<evidence type="ECO:0000313" key="2">
    <source>
        <dbReference type="Proteomes" id="UP001212841"/>
    </source>
</evidence>
<dbReference type="EMBL" id="JADGJD010000213">
    <property type="protein sequence ID" value="KAJ3053379.1"/>
    <property type="molecule type" value="Genomic_DNA"/>
</dbReference>
<organism evidence="1 2">
    <name type="scientific">Rhizophlyctis rosea</name>
    <dbReference type="NCBI Taxonomy" id="64517"/>
    <lineage>
        <taxon>Eukaryota</taxon>
        <taxon>Fungi</taxon>
        <taxon>Fungi incertae sedis</taxon>
        <taxon>Chytridiomycota</taxon>
        <taxon>Chytridiomycota incertae sedis</taxon>
        <taxon>Chytridiomycetes</taxon>
        <taxon>Rhizophlyctidales</taxon>
        <taxon>Rhizophlyctidaceae</taxon>
        <taxon>Rhizophlyctis</taxon>
    </lineage>
</organism>
<evidence type="ECO:0000313" key="1">
    <source>
        <dbReference type="EMBL" id="KAJ3053379.1"/>
    </source>
</evidence>
<comment type="caution">
    <text evidence="1">The sequence shown here is derived from an EMBL/GenBank/DDBJ whole genome shotgun (WGS) entry which is preliminary data.</text>
</comment>
<dbReference type="AlphaFoldDB" id="A0AAD5SG45"/>